<dbReference type="PIRSF" id="PIRSF028757">
    <property type="entry name" value="LD-carboxypeptidase"/>
    <property type="match status" value="1"/>
</dbReference>
<evidence type="ECO:0000256" key="1">
    <source>
        <dbReference type="ARBA" id="ARBA00010233"/>
    </source>
</evidence>
<evidence type="ECO:0000256" key="3">
    <source>
        <dbReference type="ARBA" id="ARBA00022670"/>
    </source>
</evidence>
<dbReference type="PANTHER" id="PTHR30237">
    <property type="entry name" value="MURAMOYLTETRAPEPTIDE CARBOXYPEPTIDASE"/>
    <property type="match status" value="1"/>
</dbReference>
<dbReference type="GO" id="GO:0008236">
    <property type="term" value="F:serine-type peptidase activity"/>
    <property type="evidence" value="ECO:0007669"/>
    <property type="project" value="UniProtKB-KW"/>
</dbReference>
<evidence type="ECO:0000313" key="12">
    <source>
        <dbReference type="EMBL" id="KAE9728895.1"/>
    </source>
</evidence>
<dbReference type="EMBL" id="ABONVU020000011">
    <property type="protein sequence ID" value="EMJ5254785.1"/>
    <property type="molecule type" value="Genomic_DNA"/>
</dbReference>
<feature type="active site" description="Charge relay system" evidence="6">
    <location>
        <position position="200"/>
    </location>
</feature>
<dbReference type="Proteomes" id="UP000437875">
    <property type="component" value="Unassembled WGS sequence"/>
</dbReference>
<keyword evidence="2 13" id="KW-0121">Carboxypeptidase</keyword>
<organism evidence="13 15">
    <name type="scientific">Escherichia coli</name>
    <dbReference type="NCBI Taxonomy" id="562"/>
    <lineage>
        <taxon>Bacteria</taxon>
        <taxon>Pseudomonadati</taxon>
        <taxon>Pseudomonadota</taxon>
        <taxon>Gammaproteobacteria</taxon>
        <taxon>Enterobacterales</taxon>
        <taxon>Enterobacteriaceae</taxon>
        <taxon>Escherichia</taxon>
    </lineage>
</organism>
<dbReference type="EMBL" id="SCJN01000054">
    <property type="protein sequence ID" value="RXD16721.1"/>
    <property type="molecule type" value="Genomic_DNA"/>
</dbReference>
<dbReference type="Proteomes" id="UP000288730">
    <property type="component" value="Unassembled WGS sequence"/>
</dbReference>
<dbReference type="Proteomes" id="UP000843571">
    <property type="component" value="Unassembled WGS sequence"/>
</dbReference>
<dbReference type="EMBL" id="WSGM01000014">
    <property type="protein sequence ID" value="KAE9728895.1"/>
    <property type="molecule type" value="Genomic_DNA"/>
</dbReference>
<dbReference type="AlphaFoldDB" id="A0A061KLZ8"/>
<evidence type="ECO:0000313" key="16">
    <source>
        <dbReference type="Proteomes" id="UP000437875"/>
    </source>
</evidence>
<reference evidence="12 16" key="3">
    <citation type="submission" date="2019-10" db="EMBL/GenBank/DDBJ databases">
        <title>Antimicrobial-resistant enteric bacteria are widely distributed amongst people, animals and the environment in northern Tanzania.</title>
        <authorList>
            <person name="Subbiah M."/>
            <person name="Call D.R."/>
        </authorList>
    </citation>
    <scope>NUCLEOTIDE SEQUENCE [LARGE SCALE GENOMIC DNA]</scope>
    <source>
        <strain evidence="12 16">TzEc067</strain>
    </source>
</reference>
<feature type="active site" description="Nucleophile" evidence="6">
    <location>
        <position position="106"/>
    </location>
</feature>
<dbReference type="Proteomes" id="UP001285616">
    <property type="component" value="Unassembled WGS sequence"/>
</dbReference>
<evidence type="ECO:0000313" key="10">
    <source>
        <dbReference type="EMBL" id="HAH4526121.1"/>
    </source>
</evidence>
<dbReference type="GO" id="GO:0006508">
    <property type="term" value="P:proteolysis"/>
    <property type="evidence" value="ECO:0007669"/>
    <property type="project" value="UniProtKB-KW"/>
</dbReference>
<dbReference type="EMBL" id="CP107128">
    <property type="protein sequence ID" value="WLM97806.1"/>
    <property type="molecule type" value="Genomic_DNA"/>
</dbReference>
<feature type="domain" description="LD-carboxypeptidase N-terminal" evidence="7">
    <location>
        <begin position="6"/>
        <end position="126"/>
    </location>
</feature>
<gene>
    <name evidence="9" type="primary">ldcA</name>
    <name evidence="13" type="ORF">EPS76_09190</name>
    <name evidence="12" type="ORF">GP711_19940</name>
    <name evidence="10" type="ORF">GRC73_19270</name>
    <name evidence="11" type="ORF">HIE29_001407</name>
    <name evidence="14" type="ORF">OGM49_10095</name>
    <name evidence="9" type="ORF">R8O40_003034</name>
</gene>
<dbReference type="InterPro" id="IPR003507">
    <property type="entry name" value="S66_fam"/>
</dbReference>
<reference evidence="13 15" key="2">
    <citation type="submission" date="2019-01" db="EMBL/GenBank/DDBJ databases">
        <title>Genomic analysis of febrile catheter-associated UTI E. coli isolates.</title>
        <authorList>
            <person name="Potter R."/>
            <person name="Zou Z."/>
            <person name="Henderson J."/>
            <person name="Dantas G."/>
        </authorList>
    </citation>
    <scope>NUCLEOTIDE SEQUENCE [LARGE SCALE GENOMIC DNA]</scope>
    <source>
        <strain evidence="13 15">29_CAASB</strain>
    </source>
</reference>
<evidence type="ECO:0000256" key="5">
    <source>
        <dbReference type="ARBA" id="ARBA00022825"/>
    </source>
</evidence>
<evidence type="ECO:0000313" key="11">
    <source>
        <dbReference type="EMBL" id="HAH7768019.1"/>
    </source>
</evidence>
<dbReference type="SUPFAM" id="SSF141986">
    <property type="entry name" value="LD-carboxypeptidase A C-terminal domain-like"/>
    <property type="match status" value="1"/>
</dbReference>
<proteinExistence type="inferred from homology"/>
<keyword evidence="3" id="KW-0645">Protease</keyword>
<protein>
    <submittedName>
        <fullName evidence="13">Muramoyltetrapeptide carboxypeptidase</fullName>
        <ecNumber evidence="13">3.4.17.13</ecNumber>
    </submittedName>
</protein>
<evidence type="ECO:0000313" key="9">
    <source>
        <dbReference type="EMBL" id="EMJ5254785.1"/>
    </source>
</evidence>
<dbReference type="Gene3D" id="3.50.30.60">
    <property type="entry name" value="LD-carboxypeptidase A C-terminal domain-like"/>
    <property type="match status" value="1"/>
</dbReference>
<dbReference type="EMBL" id="DABCJL010000002">
    <property type="protein sequence ID" value="HAH7768019.1"/>
    <property type="molecule type" value="Genomic_DNA"/>
</dbReference>
<evidence type="ECO:0000313" key="13">
    <source>
        <dbReference type="EMBL" id="RXD16721.1"/>
    </source>
</evidence>
<dbReference type="InterPro" id="IPR027461">
    <property type="entry name" value="Carboxypeptidase_A_C_sf"/>
</dbReference>
<dbReference type="Gene3D" id="3.40.50.10740">
    <property type="entry name" value="Class I glutamine amidotransferase-like"/>
    <property type="match status" value="1"/>
</dbReference>
<name>A0A061KLZ8_ECOLX</name>
<dbReference type="Pfam" id="PF17676">
    <property type="entry name" value="Peptidase_S66C"/>
    <property type="match status" value="1"/>
</dbReference>
<dbReference type="FunFam" id="3.40.50.10740:FF:000001">
    <property type="entry name" value="Murein tetrapeptide carboxypeptidase"/>
    <property type="match status" value="1"/>
</dbReference>
<keyword evidence="5" id="KW-0720">Serine protease</keyword>
<dbReference type="CDD" id="cd07025">
    <property type="entry name" value="Peptidase_S66"/>
    <property type="match status" value="1"/>
</dbReference>
<reference evidence="9" key="6">
    <citation type="submission" date="2024-02" db="EMBL/GenBank/DDBJ databases">
        <authorList>
            <consortium name="Clinical and Environmental Microbiology Branch: Whole genome sequencing antimicrobial resistance pathogens in the healthcare setting"/>
        </authorList>
    </citation>
    <scope>NUCLEOTIDE SEQUENCE</scope>
    <source>
        <strain evidence="9">1924188</strain>
    </source>
</reference>
<feature type="active site" description="Charge relay system" evidence="6">
    <location>
        <position position="270"/>
    </location>
</feature>
<evidence type="ECO:0000259" key="7">
    <source>
        <dbReference type="Pfam" id="PF02016"/>
    </source>
</evidence>
<dbReference type="GO" id="GO:0106415">
    <property type="term" value="F:muramoyltetrapeptide carboxypeptidase activity"/>
    <property type="evidence" value="ECO:0007669"/>
    <property type="project" value="UniProtKB-EC"/>
</dbReference>
<dbReference type="InterPro" id="IPR027478">
    <property type="entry name" value="LdcA_N"/>
</dbReference>
<evidence type="ECO:0000256" key="6">
    <source>
        <dbReference type="PIRSR" id="PIRSR028757-1"/>
    </source>
</evidence>
<keyword evidence="4 13" id="KW-0378">Hydrolase</keyword>
<dbReference type="RefSeq" id="WP_000051565.1">
    <property type="nucleotide sequence ID" value="NZ_AP018784.2"/>
</dbReference>
<feature type="domain" description="LD-carboxypeptidase C-terminal" evidence="8">
    <location>
        <begin position="169"/>
        <end position="284"/>
    </location>
</feature>
<dbReference type="EC" id="3.4.17.13" evidence="13"/>
<dbReference type="InterPro" id="IPR040449">
    <property type="entry name" value="Peptidase_S66_N"/>
</dbReference>
<comment type="similarity">
    <text evidence="1">Belongs to the peptidase S66 family.</text>
</comment>
<dbReference type="InterPro" id="IPR029062">
    <property type="entry name" value="Class_I_gatase-like"/>
</dbReference>
<reference evidence="10" key="4">
    <citation type="submission" date="2019-12" db="EMBL/GenBank/DDBJ databases">
        <authorList>
            <consortium name="NCBI Pathogen Detection Project"/>
        </authorList>
    </citation>
    <scope>NUCLEOTIDE SEQUENCE</scope>
    <source>
        <strain evidence="11">C0382</strain>
        <strain evidence="10">EC00763</strain>
    </source>
</reference>
<dbReference type="SUPFAM" id="SSF52317">
    <property type="entry name" value="Class I glutamine amidotransferase-like"/>
    <property type="match status" value="1"/>
</dbReference>
<dbReference type="Proteomes" id="UP001180189">
    <property type="component" value="Chromosome"/>
</dbReference>
<sequence length="304" mass="33532">MSLFHLIAPSGYCIKQHAALRGIQRLTDAGHQVNNVEVIARRCERFAGTETERLEDLNSLARLTTPNTIVLAVRGGYGASRLLADIDWQALVARQQHDPLLICGHSDFTAIQCGLLAQGNVITFSGPMLVANFGADELNAFTEHHFWLALRNKTFTIEWQGEGPTCQTEGTLWGGNLAMLISLIGTPWMPKIENGILVLEDINEHPFRVERMLLQLYHAGILPRQKAIILGSFSGSTPNDYDAGYNLESVYAFLRSRLSIPLITGLDFGHEQRTVTLPLGAHAILNNTEEGTQLTISGHPVLKM</sequence>
<accession>A0A061KLZ8</accession>
<dbReference type="InterPro" id="IPR040921">
    <property type="entry name" value="Peptidase_S66C"/>
</dbReference>
<evidence type="ECO:0000256" key="2">
    <source>
        <dbReference type="ARBA" id="ARBA00022645"/>
    </source>
</evidence>
<dbReference type="Pfam" id="PF02016">
    <property type="entry name" value="Peptidase_S66"/>
    <property type="match status" value="1"/>
</dbReference>
<dbReference type="NCBIfam" id="NF008424">
    <property type="entry name" value="PRK11253.1"/>
    <property type="match status" value="1"/>
</dbReference>
<evidence type="ECO:0000259" key="8">
    <source>
        <dbReference type="Pfam" id="PF17676"/>
    </source>
</evidence>
<evidence type="ECO:0000313" key="15">
    <source>
        <dbReference type="Proteomes" id="UP000288730"/>
    </source>
</evidence>
<reference evidence="10" key="1">
    <citation type="journal article" date="2018" name="Genome Biol.">
        <title>SKESA: strategic k-mer extension for scrupulous assemblies.</title>
        <authorList>
            <person name="Souvorov A."/>
            <person name="Agarwala R."/>
            <person name="Lipman D.J."/>
        </authorList>
    </citation>
    <scope>NUCLEOTIDE SEQUENCE [LARGE SCALE GENOMIC DNA]</scope>
    <source>
        <strain evidence="11">C0382</strain>
        <strain evidence="10">EC00763</strain>
    </source>
</reference>
<reference evidence="14" key="5">
    <citation type="journal article" date="2023" name="Microorganisms">
        <title>Comparative Genomic Analysis of ST131 Subclade C2 of ESBL-Producing E. coli Isolates from Patients with Recurrent and Sporadic Urinary Tract Infections.</title>
        <authorList>
            <person name="Jaen-Luchoro D."/>
            <person name="Kahnamouei A."/>
            <person name="Yazdanshenas S."/>
            <person name="Lindblom A."/>
            <person name="Samuelsson E."/>
            <person name="Ahren C."/>
            <person name="Karami N."/>
        </authorList>
    </citation>
    <scope>NUCLEOTIDE SEQUENCE</scope>
    <source>
        <strain evidence="14">S7</strain>
    </source>
</reference>
<dbReference type="PANTHER" id="PTHR30237:SF2">
    <property type="entry name" value="MUREIN TETRAPEPTIDE CARBOXYPEPTIDASE"/>
    <property type="match status" value="1"/>
</dbReference>
<evidence type="ECO:0000256" key="4">
    <source>
        <dbReference type="ARBA" id="ARBA00022801"/>
    </source>
</evidence>
<evidence type="ECO:0000313" key="14">
    <source>
        <dbReference type="EMBL" id="WLM97806.1"/>
    </source>
</evidence>
<dbReference type="EMBL" id="DABBJX010000025">
    <property type="protein sequence ID" value="HAH4526121.1"/>
    <property type="molecule type" value="Genomic_DNA"/>
</dbReference>